<protein>
    <recommendedName>
        <fullName evidence="3">KANL2-like probable zinc-finger domain-containing protein</fullName>
    </recommendedName>
</protein>
<comment type="subcellular location">
    <subcellularLocation>
        <location evidence="1">Nucleus</location>
    </subcellularLocation>
</comment>
<dbReference type="Pfam" id="PF13891">
    <property type="entry name" value="zf-C3HC3H_KANSL2"/>
    <property type="match status" value="1"/>
</dbReference>
<evidence type="ECO:0000313" key="4">
    <source>
        <dbReference type="EMBL" id="KAK5648335.1"/>
    </source>
</evidence>
<dbReference type="Proteomes" id="UP001329430">
    <property type="component" value="Chromosome 2"/>
</dbReference>
<dbReference type="GO" id="GO:0005634">
    <property type="term" value="C:nucleus"/>
    <property type="evidence" value="ECO:0007669"/>
    <property type="project" value="UniProtKB-SubCell"/>
</dbReference>
<name>A0AAN7ZIG9_9COLE</name>
<organism evidence="4 5">
    <name type="scientific">Pyrocoelia pectoralis</name>
    <dbReference type="NCBI Taxonomy" id="417401"/>
    <lineage>
        <taxon>Eukaryota</taxon>
        <taxon>Metazoa</taxon>
        <taxon>Ecdysozoa</taxon>
        <taxon>Arthropoda</taxon>
        <taxon>Hexapoda</taxon>
        <taxon>Insecta</taxon>
        <taxon>Pterygota</taxon>
        <taxon>Neoptera</taxon>
        <taxon>Endopterygota</taxon>
        <taxon>Coleoptera</taxon>
        <taxon>Polyphaga</taxon>
        <taxon>Elateriformia</taxon>
        <taxon>Elateroidea</taxon>
        <taxon>Lampyridae</taxon>
        <taxon>Lampyrinae</taxon>
        <taxon>Pyrocoelia</taxon>
    </lineage>
</organism>
<evidence type="ECO:0000259" key="3">
    <source>
        <dbReference type="Pfam" id="PF13891"/>
    </source>
</evidence>
<keyword evidence="2" id="KW-0539">Nucleus</keyword>
<evidence type="ECO:0000256" key="2">
    <source>
        <dbReference type="ARBA" id="ARBA00023242"/>
    </source>
</evidence>
<dbReference type="PANTHER" id="PTHR16198:SF2">
    <property type="entry name" value="INO80 COMPLEX SUBUNIT D"/>
    <property type="match status" value="1"/>
</dbReference>
<keyword evidence="5" id="KW-1185">Reference proteome</keyword>
<reference evidence="4 5" key="1">
    <citation type="journal article" date="2024" name="Insects">
        <title>An Improved Chromosome-Level Genome Assembly of the Firefly Pyrocoelia pectoralis.</title>
        <authorList>
            <person name="Fu X."/>
            <person name="Meyer-Rochow V.B."/>
            <person name="Ballantyne L."/>
            <person name="Zhu X."/>
        </authorList>
    </citation>
    <scope>NUCLEOTIDE SEQUENCE [LARGE SCALE GENOMIC DNA]</scope>
    <source>
        <strain evidence="4">XCY_ONT2</strain>
    </source>
</reference>
<dbReference type="PANTHER" id="PTHR16198">
    <property type="match status" value="1"/>
</dbReference>
<accession>A0AAN7ZIG9</accession>
<evidence type="ECO:0000256" key="1">
    <source>
        <dbReference type="ARBA" id="ARBA00004123"/>
    </source>
</evidence>
<dbReference type="EMBL" id="JAVRBK010000002">
    <property type="protein sequence ID" value="KAK5648335.1"/>
    <property type="molecule type" value="Genomic_DNA"/>
</dbReference>
<proteinExistence type="predicted"/>
<comment type="caution">
    <text evidence="4">The sequence shown here is derived from an EMBL/GenBank/DDBJ whole genome shotgun (WGS) entry which is preliminary data.</text>
</comment>
<sequence>MLKGNQRCNGILPSIISSINEHTETKEFKFLYLQNNESNEKVGSNSEPFNNKNALVTSHYGLQNSVSSTHVPSHNVEQKNSHSIIGLSKKIDNKINSLKSTSKHRLKHNTSTYHESLQRIGGGDACYNHYQQQWFSSSLERFKLEDKSREERLEITRYELQRHLKQILRSNLGKWNLDTEVSSNKQRYSSPQVCNTNLGYNKLVSPRYCCIDKCCRQALPCTKYCTLHIMSNSDQVLFNYCTAKFADNTQCSVPVLDITHELPLCTEHARKRDNYRMFQQTKPKKLRKKVKPSAMIRSQKRNKKKKRPVKAIEGVHFKCKSEQPVSKPLVSEESPQVAGGDIVEQALSLQESDGLELVSVEQVLVNQASNLLEESEINNVLSTIQADEFNDFFAVDRNGEYDEPTREETEELERALAAVDNDVKSLEKLTQSRGLLDSFLEEDTLVESLVQIPDVFHNGYSSCGDNIITQTSRFLSVEPHSQS</sequence>
<evidence type="ECO:0000313" key="5">
    <source>
        <dbReference type="Proteomes" id="UP001329430"/>
    </source>
</evidence>
<dbReference type="AlphaFoldDB" id="A0AAN7ZIG9"/>
<feature type="domain" description="KANL2-like probable zinc-finger" evidence="3">
    <location>
        <begin position="210"/>
        <end position="269"/>
    </location>
</feature>
<gene>
    <name evidence="4" type="ORF">RI129_003227</name>
</gene>
<dbReference type="InterPro" id="IPR025927">
    <property type="entry name" value="Znf_KANL2-like"/>
</dbReference>